<keyword evidence="1" id="KW-1133">Transmembrane helix</keyword>
<feature type="transmembrane region" description="Helical" evidence="1">
    <location>
        <begin position="275"/>
        <end position="297"/>
    </location>
</feature>
<feature type="transmembrane region" description="Helical" evidence="1">
    <location>
        <begin position="349"/>
        <end position="372"/>
    </location>
</feature>
<organism evidence="2 3">
    <name type="scientific">Reticulibacter mediterranei</name>
    <dbReference type="NCBI Taxonomy" id="2778369"/>
    <lineage>
        <taxon>Bacteria</taxon>
        <taxon>Bacillati</taxon>
        <taxon>Chloroflexota</taxon>
        <taxon>Ktedonobacteria</taxon>
        <taxon>Ktedonobacterales</taxon>
        <taxon>Reticulibacteraceae</taxon>
        <taxon>Reticulibacter</taxon>
    </lineage>
</organism>
<evidence type="ECO:0008006" key="4">
    <source>
        <dbReference type="Google" id="ProtNLM"/>
    </source>
</evidence>
<feature type="transmembrane region" description="Helical" evidence="1">
    <location>
        <begin position="16"/>
        <end position="38"/>
    </location>
</feature>
<accession>A0A8J3ICT8</accession>
<comment type="caution">
    <text evidence="2">The sequence shown here is derived from an EMBL/GenBank/DDBJ whole genome shotgun (WGS) entry which is preliminary data.</text>
</comment>
<feature type="transmembrane region" description="Helical" evidence="1">
    <location>
        <begin position="134"/>
        <end position="167"/>
    </location>
</feature>
<name>A0A8J3ICT8_9CHLR</name>
<dbReference type="EMBL" id="BNJK01000001">
    <property type="protein sequence ID" value="GHO91173.1"/>
    <property type="molecule type" value="Genomic_DNA"/>
</dbReference>
<gene>
    <name evidence="2" type="ORF">KSF_012210</name>
</gene>
<reference evidence="2" key="1">
    <citation type="submission" date="2020-10" db="EMBL/GenBank/DDBJ databases">
        <title>Taxonomic study of unclassified bacteria belonging to the class Ktedonobacteria.</title>
        <authorList>
            <person name="Yabe S."/>
            <person name="Wang C.M."/>
            <person name="Zheng Y."/>
            <person name="Sakai Y."/>
            <person name="Cavaletti L."/>
            <person name="Monciardini P."/>
            <person name="Donadio S."/>
        </authorList>
    </citation>
    <scope>NUCLEOTIDE SEQUENCE</scope>
    <source>
        <strain evidence="2">ID150040</strain>
    </source>
</reference>
<evidence type="ECO:0000313" key="2">
    <source>
        <dbReference type="EMBL" id="GHO91173.1"/>
    </source>
</evidence>
<evidence type="ECO:0000313" key="3">
    <source>
        <dbReference type="Proteomes" id="UP000597444"/>
    </source>
</evidence>
<keyword evidence="3" id="KW-1185">Reference proteome</keyword>
<protein>
    <recommendedName>
        <fullName evidence="4">Glycosyltransferase RgtA/B/C/D-like domain-containing protein</fullName>
    </recommendedName>
</protein>
<sequence length="562" mass="62028">MGLMGMHIAFRGERPIFFYAQGYMGATEAYLAAIMFRLFGVSSFTLRLGLILIFALFLLGMYLLTSLLYNRKVALLTLALLALGSNPMLMRELIAVGGVPETWLAGTCLLLLTAWLALSSSADGSMRNHWPRLAAYFVWGGAAGFGLWSHMLILPFILVSGIVLLVFCWRELLSFAPLCLLLGLLIGSFPLIYYNLTAPPGKDTLFYAVHAMEAGDSPQLPLQVLLPMQLKGVLFISLPTVTGANPLCYGSVYTLPLLHMGNIHDVRCTLVHTVWPLGVILLWLFAFGLTLRTLWALRSQFVNKGWSVAERREAIRSSLHLALLISGALPVLLYMLSPNSAFYPVATSRYLTGCLVSTPALLAPLVSGSNVVKPLALRLTSRVTLALRLARLSVVLRRGVLIVVGLVFVLGVFSTFTGLLTPPAVDRHEDVYYTQVSTQHLDVPAVQALNRQEAALIRDLLQLGARHVYSDYWTCDRLIFQSKERIVCSVVQDTLAPGHNRYAPYSSIVKADPAAAYVFHAGSQPDTTFAQRMASSDEKFHTFKRYHRLALDGYAVYSINKI</sequence>
<evidence type="ECO:0000256" key="1">
    <source>
        <dbReference type="SAM" id="Phobius"/>
    </source>
</evidence>
<feature type="transmembrane region" description="Helical" evidence="1">
    <location>
        <begin position="173"/>
        <end position="196"/>
    </location>
</feature>
<feature type="transmembrane region" description="Helical" evidence="1">
    <location>
        <begin position="399"/>
        <end position="420"/>
    </location>
</feature>
<dbReference type="AlphaFoldDB" id="A0A8J3ICT8"/>
<proteinExistence type="predicted"/>
<keyword evidence="1" id="KW-0812">Transmembrane</keyword>
<dbReference type="Proteomes" id="UP000597444">
    <property type="component" value="Unassembled WGS sequence"/>
</dbReference>
<keyword evidence="1" id="KW-0472">Membrane</keyword>
<feature type="transmembrane region" description="Helical" evidence="1">
    <location>
        <begin position="44"/>
        <end position="64"/>
    </location>
</feature>
<feature type="transmembrane region" description="Helical" evidence="1">
    <location>
        <begin position="102"/>
        <end position="122"/>
    </location>
</feature>
<feature type="transmembrane region" description="Helical" evidence="1">
    <location>
        <begin position="318"/>
        <end position="337"/>
    </location>
</feature>